<keyword evidence="3" id="KW-1185">Reference proteome</keyword>
<protein>
    <submittedName>
        <fullName evidence="2">Uncharacterized protein</fullName>
    </submittedName>
</protein>
<reference evidence="3" key="1">
    <citation type="journal article" date="2014" name="Proc. Natl. Acad. Sci. U.S.A.">
        <title>Extensive sampling of basidiomycete genomes demonstrates inadequacy of the white-rot/brown-rot paradigm for wood decay fungi.</title>
        <authorList>
            <person name="Riley R."/>
            <person name="Salamov A.A."/>
            <person name="Brown D.W."/>
            <person name="Nagy L.G."/>
            <person name="Floudas D."/>
            <person name="Held B.W."/>
            <person name="Levasseur A."/>
            <person name="Lombard V."/>
            <person name="Morin E."/>
            <person name="Otillar R."/>
            <person name="Lindquist E.A."/>
            <person name="Sun H."/>
            <person name="LaButti K.M."/>
            <person name="Schmutz J."/>
            <person name="Jabbour D."/>
            <person name="Luo H."/>
            <person name="Baker S.E."/>
            <person name="Pisabarro A.G."/>
            <person name="Walton J.D."/>
            <person name="Blanchette R.A."/>
            <person name="Henrissat B."/>
            <person name="Martin F."/>
            <person name="Cullen D."/>
            <person name="Hibbett D.S."/>
            <person name="Grigoriev I.V."/>
        </authorList>
    </citation>
    <scope>NUCLEOTIDE SEQUENCE [LARGE SCALE GENOMIC DNA]</scope>
    <source>
        <strain evidence="3">CBS 339.88</strain>
    </source>
</reference>
<organism evidence="2 3">
    <name type="scientific">Galerina marginata (strain CBS 339.88)</name>
    <dbReference type="NCBI Taxonomy" id="685588"/>
    <lineage>
        <taxon>Eukaryota</taxon>
        <taxon>Fungi</taxon>
        <taxon>Dikarya</taxon>
        <taxon>Basidiomycota</taxon>
        <taxon>Agaricomycotina</taxon>
        <taxon>Agaricomycetes</taxon>
        <taxon>Agaricomycetidae</taxon>
        <taxon>Agaricales</taxon>
        <taxon>Agaricineae</taxon>
        <taxon>Strophariaceae</taxon>
        <taxon>Galerina</taxon>
    </lineage>
</organism>
<name>A0A067SEQ8_GALM3</name>
<sequence>MPASLGFSMLVATSRLSGHLTPARPAARASVYYVLALVVQNPMPVYRLLMHSPSSFRPDALTSRPATPYHPPLSHPPSNSPCLLPHVTVTDA</sequence>
<proteinExistence type="predicted"/>
<evidence type="ECO:0000313" key="2">
    <source>
        <dbReference type="EMBL" id="KDR65263.1"/>
    </source>
</evidence>
<gene>
    <name evidence="2" type="ORF">GALMADRAFT_148840</name>
</gene>
<dbReference type="AlphaFoldDB" id="A0A067SEQ8"/>
<feature type="compositionally biased region" description="Pro residues" evidence="1">
    <location>
        <begin position="68"/>
        <end position="79"/>
    </location>
</feature>
<dbReference type="Proteomes" id="UP000027222">
    <property type="component" value="Unassembled WGS sequence"/>
</dbReference>
<dbReference type="HOGENOM" id="CLU_2413402_0_0_1"/>
<dbReference type="EMBL" id="KL142466">
    <property type="protein sequence ID" value="KDR65263.1"/>
    <property type="molecule type" value="Genomic_DNA"/>
</dbReference>
<feature type="region of interest" description="Disordered" evidence="1">
    <location>
        <begin position="60"/>
        <end position="92"/>
    </location>
</feature>
<accession>A0A067SEQ8</accession>
<evidence type="ECO:0000313" key="3">
    <source>
        <dbReference type="Proteomes" id="UP000027222"/>
    </source>
</evidence>
<evidence type="ECO:0000256" key="1">
    <source>
        <dbReference type="SAM" id="MobiDB-lite"/>
    </source>
</evidence>